<proteinExistence type="predicted"/>
<dbReference type="Gene3D" id="1.20.1270.180">
    <property type="match status" value="1"/>
</dbReference>
<dbReference type="InterPro" id="IPR009739">
    <property type="entry name" value="LprI-like_N"/>
</dbReference>
<accession>A0A5E4XNN3</accession>
<keyword evidence="4" id="KW-1185">Reference proteome</keyword>
<evidence type="ECO:0000256" key="1">
    <source>
        <dbReference type="SAM" id="SignalP"/>
    </source>
</evidence>
<dbReference type="PANTHER" id="PTHR37549">
    <property type="entry name" value="LIPOPROTEIN LPRI"/>
    <property type="match status" value="1"/>
</dbReference>
<protein>
    <submittedName>
        <fullName evidence="3">Lipoprotein LprI</fullName>
    </submittedName>
</protein>
<feature type="chain" id="PRO_5022825166" evidence="1">
    <location>
        <begin position="27"/>
        <end position="340"/>
    </location>
</feature>
<dbReference type="PANTHER" id="PTHR37549:SF1">
    <property type="entry name" value="LIPOPROTEIN LPRI"/>
    <property type="match status" value="1"/>
</dbReference>
<dbReference type="Proteomes" id="UP000343317">
    <property type="component" value="Unassembled WGS sequence"/>
</dbReference>
<dbReference type="EMBL" id="CABPSM010000013">
    <property type="protein sequence ID" value="VVE37843.1"/>
    <property type="molecule type" value="Genomic_DNA"/>
</dbReference>
<organism evidence="3 4">
    <name type="scientific">Pandoraea horticolens</name>
    <dbReference type="NCBI Taxonomy" id="2508298"/>
    <lineage>
        <taxon>Bacteria</taxon>
        <taxon>Pseudomonadati</taxon>
        <taxon>Pseudomonadota</taxon>
        <taxon>Betaproteobacteria</taxon>
        <taxon>Burkholderiales</taxon>
        <taxon>Burkholderiaceae</taxon>
        <taxon>Pandoraea</taxon>
    </lineage>
</organism>
<feature type="signal peptide" evidence="1">
    <location>
        <begin position="1"/>
        <end position="26"/>
    </location>
</feature>
<evidence type="ECO:0000313" key="4">
    <source>
        <dbReference type="Proteomes" id="UP000343317"/>
    </source>
</evidence>
<evidence type="ECO:0000313" key="3">
    <source>
        <dbReference type="EMBL" id="VVE37843.1"/>
    </source>
</evidence>
<keyword evidence="3" id="KW-0449">Lipoprotein</keyword>
<reference evidence="3 4" key="1">
    <citation type="submission" date="2019-08" db="EMBL/GenBank/DDBJ databases">
        <authorList>
            <person name="Peeters C."/>
        </authorList>
    </citation>
    <scope>NUCLEOTIDE SEQUENCE [LARGE SCALE GENOMIC DNA]</scope>
    <source>
        <strain evidence="3 4">LMG 31112</strain>
    </source>
</reference>
<dbReference type="InterPro" id="IPR052755">
    <property type="entry name" value="Lysozyme_Inhibitor_LprI"/>
</dbReference>
<sequence length="340" mass="37038">MKSYFCRWAFPMSVVVSLLAPLASHAASFDCTKAASATEKAICADAKLSKLDSDLAVVWKRVSRASSTPSLVASQLQWLKRRDTCGADVACLSTRYNERLAALADNPDTSANRWTQTWHLDSNYPGVGGTLTFTGQLPRLHFEIAGYNGGHAGGYDGDVVVQGEGASYQANGCGLNFKRSSDHVIVTQGGDPMACGQAMGVDHSGTYITTSRLADKPEADLLSLKALDNSRQNVAAHDLLRNDYQALVDTINMSEGGSPDLDHLGAKVDSFFVRGLAPTNASIVMRRDEELWIGLLAFDANGRTHMRYYTNVAAWKTMVPKTIQRWHDTIDTAMPIDWMP</sequence>
<evidence type="ECO:0000259" key="2">
    <source>
        <dbReference type="Pfam" id="PF07007"/>
    </source>
</evidence>
<name>A0A5E4XNN3_9BURK</name>
<feature type="domain" description="Lysozyme inhibitor LprI-like N-terminal" evidence="2">
    <location>
        <begin position="31"/>
        <end position="102"/>
    </location>
</feature>
<dbReference type="AlphaFoldDB" id="A0A5E4XNN3"/>
<gene>
    <name evidence="3" type="primary">lprI</name>
    <name evidence="3" type="ORF">PHO31112_03988</name>
</gene>
<keyword evidence="1" id="KW-0732">Signal</keyword>
<dbReference type="Pfam" id="PF07007">
    <property type="entry name" value="LprI"/>
    <property type="match status" value="1"/>
</dbReference>
<dbReference type="GO" id="GO:0005576">
    <property type="term" value="C:extracellular region"/>
    <property type="evidence" value="ECO:0007669"/>
    <property type="project" value="TreeGrafter"/>
</dbReference>